<dbReference type="InterPro" id="IPR012952">
    <property type="entry name" value="BING4_C_dom"/>
</dbReference>
<keyword evidence="5" id="KW-0677">Repeat</keyword>
<dbReference type="SUPFAM" id="SSF50978">
    <property type="entry name" value="WD40 repeat-like"/>
    <property type="match status" value="1"/>
</dbReference>
<dbReference type="InterPro" id="IPR013745">
    <property type="entry name" value="Bit61/PRR5"/>
</dbReference>
<dbReference type="STRING" id="1209962.L0PBN4"/>
<dbReference type="InParanoid" id="L0PBN4"/>
<protein>
    <recommendedName>
        <fullName evidence="7">U three protein 7</fullName>
    </recommendedName>
</protein>
<evidence type="ECO:0000256" key="3">
    <source>
        <dbReference type="ARBA" id="ARBA00022552"/>
    </source>
</evidence>
<feature type="non-terminal residue" evidence="11">
    <location>
        <position position="831"/>
    </location>
</feature>
<dbReference type="AlphaFoldDB" id="L0PBN4"/>
<proteinExistence type="predicted"/>
<evidence type="ECO:0000256" key="6">
    <source>
        <dbReference type="ARBA" id="ARBA00023242"/>
    </source>
</evidence>
<evidence type="ECO:0000256" key="4">
    <source>
        <dbReference type="ARBA" id="ARBA00022574"/>
    </source>
</evidence>
<dbReference type="SMART" id="SM01033">
    <property type="entry name" value="BING4CT"/>
    <property type="match status" value="1"/>
</dbReference>
<reference evidence="11 12" key="1">
    <citation type="journal article" date="2012" name="MBio">
        <title>De novo assembly of the Pneumocystis jirovecii genome from a single bronchoalveolar lavage fluid specimen from a patient.</title>
        <authorList>
            <person name="Cisse O.H."/>
            <person name="Pagni M."/>
            <person name="Hauser P.M."/>
        </authorList>
    </citation>
    <scope>NUCLEOTIDE SEQUENCE [LARGE SCALE GENOMIC DNA]</scope>
    <source>
        <strain evidence="11 12">SE8</strain>
    </source>
</reference>
<keyword evidence="4 8" id="KW-0853">WD repeat</keyword>
<feature type="compositionally biased region" description="Basic and acidic residues" evidence="9">
    <location>
        <begin position="382"/>
        <end position="394"/>
    </location>
</feature>
<evidence type="ECO:0000313" key="11">
    <source>
        <dbReference type="EMBL" id="CCJ29806.1"/>
    </source>
</evidence>
<keyword evidence="6" id="KW-0539">Nucleus</keyword>
<dbReference type="InterPro" id="IPR036322">
    <property type="entry name" value="WD40_repeat_dom_sf"/>
</dbReference>
<organism evidence="12">
    <name type="scientific">Pneumocystis jirovecii</name>
    <name type="common">Human pneumocystis pneumonia agent</name>
    <dbReference type="NCBI Taxonomy" id="42068"/>
    <lineage>
        <taxon>Eukaryota</taxon>
        <taxon>Fungi</taxon>
        <taxon>Dikarya</taxon>
        <taxon>Ascomycota</taxon>
        <taxon>Taphrinomycotina</taxon>
        <taxon>Pneumocystomycetes</taxon>
        <taxon>Pneumocystaceae</taxon>
        <taxon>Pneumocystis</taxon>
    </lineage>
</organism>
<comment type="subcellular location">
    <subcellularLocation>
        <location evidence="2">Nucleus</location>
        <location evidence="2">Nucleolus</location>
    </subcellularLocation>
</comment>
<evidence type="ECO:0000259" key="10">
    <source>
        <dbReference type="SMART" id="SM01033"/>
    </source>
</evidence>
<dbReference type="PROSITE" id="PS50082">
    <property type="entry name" value="WD_REPEATS_2"/>
    <property type="match status" value="1"/>
</dbReference>
<dbReference type="FunFam" id="2.130.10.10:FF:000378">
    <property type="entry name" value="U3 small nucleolar RNA-associated protein 7"/>
    <property type="match status" value="1"/>
</dbReference>
<dbReference type="Pfam" id="PF00400">
    <property type="entry name" value="WD40"/>
    <property type="match status" value="1"/>
</dbReference>
<gene>
    <name evidence="11" type="ORF">PNEJI1_001621</name>
</gene>
<feature type="compositionally biased region" description="Low complexity" evidence="9">
    <location>
        <begin position="447"/>
        <end position="462"/>
    </location>
</feature>
<dbReference type="Gene3D" id="2.130.10.10">
    <property type="entry name" value="YVTN repeat-like/Quinoprotein amine dehydrogenase"/>
    <property type="match status" value="1"/>
</dbReference>
<evidence type="ECO:0000256" key="9">
    <source>
        <dbReference type="SAM" id="MobiDB-lite"/>
    </source>
</evidence>
<dbReference type="SMART" id="SM00320">
    <property type="entry name" value="WD40"/>
    <property type="match status" value="5"/>
</dbReference>
<feature type="region of interest" description="Disordered" evidence="9">
    <location>
        <begin position="439"/>
        <end position="462"/>
    </location>
</feature>
<evidence type="ECO:0000313" key="12">
    <source>
        <dbReference type="Proteomes" id="UP000010422"/>
    </source>
</evidence>
<evidence type="ECO:0000256" key="1">
    <source>
        <dbReference type="ARBA" id="ARBA00004099"/>
    </source>
</evidence>
<evidence type="ECO:0000256" key="2">
    <source>
        <dbReference type="ARBA" id="ARBA00004604"/>
    </source>
</evidence>
<dbReference type="InterPro" id="IPR001680">
    <property type="entry name" value="WD40_rpt"/>
</dbReference>
<evidence type="ECO:0000256" key="8">
    <source>
        <dbReference type="PROSITE-ProRule" id="PRU00221"/>
    </source>
</evidence>
<dbReference type="Pfam" id="PF08539">
    <property type="entry name" value="HbrB"/>
    <property type="match status" value="1"/>
</dbReference>
<feature type="domain" description="BING4 C-terminal" evidence="10">
    <location>
        <begin position="286"/>
        <end position="365"/>
    </location>
</feature>
<evidence type="ECO:0000256" key="7">
    <source>
        <dbReference type="ARBA" id="ARBA00076453"/>
    </source>
</evidence>
<dbReference type="GO" id="GO:0030686">
    <property type="term" value="C:90S preribosome"/>
    <property type="evidence" value="ECO:0007669"/>
    <property type="project" value="TreeGrafter"/>
</dbReference>
<dbReference type="InterPro" id="IPR019775">
    <property type="entry name" value="WD40_repeat_CS"/>
</dbReference>
<comment type="caution">
    <text evidence="11">The sequence shown here is derived from an EMBL/GenBank/DDBJ whole genome shotgun (WGS) entry which is preliminary data.</text>
</comment>
<dbReference type="PROSITE" id="PS50294">
    <property type="entry name" value="WD_REPEATS_REGION"/>
    <property type="match status" value="1"/>
</dbReference>
<dbReference type="GO" id="GO:0032040">
    <property type="term" value="C:small-subunit processome"/>
    <property type="evidence" value="ECO:0007669"/>
    <property type="project" value="TreeGrafter"/>
</dbReference>
<keyword evidence="3" id="KW-0698">rRNA processing</keyword>
<name>L0PBN4_PNEJI</name>
<feature type="region of interest" description="Disordered" evidence="9">
    <location>
        <begin position="382"/>
        <end position="405"/>
    </location>
</feature>
<dbReference type="PANTHER" id="PTHR14085">
    <property type="entry name" value="WD-REPEAT PROTEIN BING4"/>
    <property type="match status" value="1"/>
</dbReference>
<dbReference type="Proteomes" id="UP000010422">
    <property type="component" value="Unassembled WGS sequence"/>
</dbReference>
<comment type="function">
    <text evidence="1">Involved in nucleolar processing of pre-18S ribosomal RNA.</text>
</comment>
<dbReference type="PROSITE" id="PS00678">
    <property type="entry name" value="WD_REPEATS_1"/>
    <property type="match status" value="1"/>
</dbReference>
<accession>L0PBN4</accession>
<dbReference type="VEuPathDB" id="FungiDB:PNEJI1_001621"/>
<dbReference type="InterPro" id="IPR015943">
    <property type="entry name" value="WD40/YVTN_repeat-like_dom_sf"/>
</dbReference>
<dbReference type="PANTHER" id="PTHR14085:SF3">
    <property type="entry name" value="WD REPEAT-CONTAINING PROTEIN 46"/>
    <property type="match status" value="1"/>
</dbReference>
<dbReference type="GO" id="GO:0000462">
    <property type="term" value="P:maturation of SSU-rRNA from tricistronic rRNA transcript (SSU-rRNA, 5.8S rRNA, LSU-rRNA)"/>
    <property type="evidence" value="ECO:0007669"/>
    <property type="project" value="TreeGrafter"/>
</dbReference>
<sequence length="831" mass="94508">MMKSSTVGYLEAEGMEKTYKITQSQLKEKIDLITCQKGFDLKLPTFGPYVFDYTRNGRYILLGGKKGHIASFDWKSGKLSTEFHLKESVRDVKWLHNEKLFVVAQKKYVYMYDNTGLEVHCLKRHIDIYSMEFLPYHYLLTTIGGAGYLKYQDISTGVIVAEYPTKLGPAKVMAQNPYNSIIHIGHSNGVVTLWSPNLSTPLVKMLVHRGPVYSLAIDREGRYMASSGADRQVKIWDIRSWKEVHSYFSPTPAATLHISDTGMLAVGWSSHVSLWKDALQKKQNSPYMTHLSPGSFVKRVKFCPYEDILGFGHAKGFSNLIIPGSGEPSYDAYEVNPYETKKQRREKEIIGLLEKLQPEMITLDPNYIGNVDTVSLEVREKEALESKQPEEKWVPKPKTRGKNSSLRRYLRTISNTLDSVNFIFFNMPVLRKARSLKGFSQDKEPGSHSSTSSALSSSGLSPSKYSYQTDILSINDEASQTLNVRVKAVRQRALSTSSVLSKNSIKNLLFGKETGVSKNKILTIPSTINLLTDTFAPLLPSIINTASPKFTSLLPTLSESSVYKNYFSKTSKKDANSSAIPEHISFKPHSANTNSHSFGHTLTSMSNMFHPLQKSLSSFDIKHIGSKDIYVNNIIDDVWPLLCMRIFPLFNGEGLLMPVESLNNLVKFHVKKRYAEKKMRLLIEELKRFIEAGIKCFDVNLLSLSDEKMILRLVELWTFFFSTILPYIEAIFLPLQTEFDDLEWTICTYGNDIRENEIDLNIRRITLIRFRDNIIIPLYERLKVIFLKIPLNLDLEQTLTDTASKLLQSILILASVHSLDEKQKKIDNLTK</sequence>
<feature type="repeat" description="WD" evidence="8">
    <location>
        <begin position="205"/>
        <end position="246"/>
    </location>
</feature>
<dbReference type="InterPro" id="IPR040315">
    <property type="entry name" value="WDR46/Utp7"/>
</dbReference>
<dbReference type="EMBL" id="CAKM01000215">
    <property type="protein sequence ID" value="CCJ29806.1"/>
    <property type="molecule type" value="Genomic_DNA"/>
</dbReference>
<evidence type="ECO:0000256" key="5">
    <source>
        <dbReference type="ARBA" id="ARBA00022737"/>
    </source>
</evidence>
<dbReference type="Pfam" id="PF08149">
    <property type="entry name" value="BING4CT"/>
    <property type="match status" value="1"/>
</dbReference>